<dbReference type="Proteomes" id="UP000578686">
    <property type="component" value="Unassembled WGS sequence"/>
</dbReference>
<evidence type="ECO:0000313" key="3">
    <source>
        <dbReference type="Proteomes" id="UP000578686"/>
    </source>
</evidence>
<feature type="region of interest" description="Disordered" evidence="1">
    <location>
        <begin position="1"/>
        <end position="36"/>
    </location>
</feature>
<evidence type="ECO:0000313" key="2">
    <source>
        <dbReference type="EMBL" id="NJQ06979.1"/>
    </source>
</evidence>
<proteinExistence type="predicted"/>
<dbReference type="RefSeq" id="WP_167971599.1">
    <property type="nucleotide sequence ID" value="NZ_BHZG01000345.1"/>
</dbReference>
<reference evidence="2 3" key="1">
    <citation type="submission" date="2020-03" db="EMBL/GenBank/DDBJ databases">
        <title>Draft genome of Streptomyces sp. ventii, isolated from the Axial Seamount in the Pacific Ocean, and resequencing of the two type strains Streptomyces lonarensis strain NCL 716 and Streptomyces bohaiensis strain 11A07.</title>
        <authorList>
            <person name="Loughran R.M."/>
            <person name="Pfannmuller K.M."/>
            <person name="Wasson B.J."/>
            <person name="Deadmond M.C."/>
            <person name="Paddock B.E."/>
            <person name="Koyack M.J."/>
            <person name="Gallegos D.A."/>
            <person name="Mitchell E.A."/>
            <person name="Ushijima B."/>
            <person name="Saw J.H."/>
            <person name="Mcphail K.L."/>
            <person name="Videau P."/>
        </authorList>
    </citation>
    <scope>NUCLEOTIDE SEQUENCE [LARGE SCALE GENOMIC DNA]</scope>
    <source>
        <strain evidence="2 3">NCL716</strain>
    </source>
</reference>
<dbReference type="AlphaFoldDB" id="A0A7X6D2L4"/>
<protein>
    <submittedName>
        <fullName evidence="2">Uncharacterized protein</fullName>
    </submittedName>
</protein>
<organism evidence="2 3">
    <name type="scientific">Streptomyces lonarensis</name>
    <dbReference type="NCBI Taxonomy" id="700599"/>
    <lineage>
        <taxon>Bacteria</taxon>
        <taxon>Bacillati</taxon>
        <taxon>Actinomycetota</taxon>
        <taxon>Actinomycetes</taxon>
        <taxon>Kitasatosporales</taxon>
        <taxon>Streptomycetaceae</taxon>
        <taxon>Streptomyces</taxon>
    </lineage>
</organism>
<accession>A0A7X6D2L4</accession>
<name>A0A7X6D2L4_9ACTN</name>
<sequence length="107" mass="11946">MSTESPSGRQAGKASARPVESDEERGFHRAEHLQQIPEFTRTHQLVYPYRSDAESGHSQLDASLWNRRLISYGVEAQQLLTLGFVLAQNSTSRALHQQGTSPLIRTA</sequence>
<evidence type="ECO:0000256" key="1">
    <source>
        <dbReference type="SAM" id="MobiDB-lite"/>
    </source>
</evidence>
<dbReference type="EMBL" id="JAAVJD010000121">
    <property type="protein sequence ID" value="NJQ06979.1"/>
    <property type="molecule type" value="Genomic_DNA"/>
</dbReference>
<comment type="caution">
    <text evidence="2">The sequence shown here is derived from an EMBL/GenBank/DDBJ whole genome shotgun (WGS) entry which is preliminary data.</text>
</comment>
<keyword evidence="3" id="KW-1185">Reference proteome</keyword>
<gene>
    <name evidence="2" type="ORF">HCN56_15665</name>
</gene>